<gene>
    <name evidence="2" type="ORF">EAH82_17995</name>
</gene>
<sequence>MTSTTASSTLSHLEDGELAQLAGEWRARALRGDRKAYGPAHALEVEQRRRRGPSSTIGPEGTPAPTPKPWWKFWEAGASSHSGARSPA</sequence>
<evidence type="ECO:0000313" key="3">
    <source>
        <dbReference type="Proteomes" id="UP000319212"/>
    </source>
</evidence>
<dbReference type="OrthoDB" id="267045at2"/>
<name>A0A502DIS8_9BURK</name>
<dbReference type="Proteomes" id="UP000319212">
    <property type="component" value="Unassembled WGS sequence"/>
</dbReference>
<protein>
    <submittedName>
        <fullName evidence="2">Uncharacterized protein</fullName>
    </submittedName>
</protein>
<reference evidence="2 3" key="1">
    <citation type="journal article" date="2019" name="Environ. Microbiol.">
        <title>Species interactions and distinct microbial communities in high Arctic permafrost affected cryosols are associated with the CH4 and CO2 gas fluxes.</title>
        <authorList>
            <person name="Altshuler I."/>
            <person name="Hamel J."/>
            <person name="Turney S."/>
            <person name="Magnuson E."/>
            <person name="Levesque R."/>
            <person name="Greer C."/>
            <person name="Whyte L.G."/>
        </authorList>
    </citation>
    <scope>NUCLEOTIDE SEQUENCE [LARGE SCALE GENOMIC DNA]</scope>
    <source>
        <strain evidence="2 3">S06.C</strain>
    </source>
</reference>
<organism evidence="2 3">
    <name type="scientific">Variovorax guangxiensis</name>
    <dbReference type="NCBI Taxonomy" id="1775474"/>
    <lineage>
        <taxon>Bacteria</taxon>
        <taxon>Pseudomonadati</taxon>
        <taxon>Pseudomonadota</taxon>
        <taxon>Betaproteobacteria</taxon>
        <taxon>Burkholderiales</taxon>
        <taxon>Comamonadaceae</taxon>
        <taxon>Variovorax</taxon>
    </lineage>
</organism>
<dbReference type="EMBL" id="RCZI01000005">
    <property type="protein sequence ID" value="TPG25425.1"/>
    <property type="molecule type" value="Genomic_DNA"/>
</dbReference>
<evidence type="ECO:0000256" key="1">
    <source>
        <dbReference type="SAM" id="MobiDB-lite"/>
    </source>
</evidence>
<feature type="region of interest" description="Disordered" evidence="1">
    <location>
        <begin position="33"/>
        <end position="70"/>
    </location>
</feature>
<comment type="caution">
    <text evidence="2">The sequence shown here is derived from an EMBL/GenBank/DDBJ whole genome shotgun (WGS) entry which is preliminary data.</text>
</comment>
<proteinExistence type="predicted"/>
<dbReference type="AlphaFoldDB" id="A0A502DIS8"/>
<evidence type="ECO:0000313" key="2">
    <source>
        <dbReference type="EMBL" id="TPG25425.1"/>
    </source>
</evidence>
<accession>A0A502DIS8</accession>